<dbReference type="EMBL" id="CAMGYJ010000008">
    <property type="protein sequence ID" value="CAI0461888.1"/>
    <property type="molecule type" value="Genomic_DNA"/>
</dbReference>
<dbReference type="Proteomes" id="UP001154282">
    <property type="component" value="Unassembled WGS sequence"/>
</dbReference>
<sequence>MATPPLQGHEPHVPAPNSHAGLPQLHLPPLLLRPRVLLPTPPMDGTHPPLHSLALTPSPKSPPRSARICPTSRSITFQCSSSSSASPSCPIISPSWCSSSSSPPGSSSTSPAPNSISFSTWISLSIKIGERTEEKENDSSTN</sequence>
<proteinExistence type="predicted"/>
<organism evidence="2 3">
    <name type="scientific">Linum tenue</name>
    <dbReference type="NCBI Taxonomy" id="586396"/>
    <lineage>
        <taxon>Eukaryota</taxon>
        <taxon>Viridiplantae</taxon>
        <taxon>Streptophyta</taxon>
        <taxon>Embryophyta</taxon>
        <taxon>Tracheophyta</taxon>
        <taxon>Spermatophyta</taxon>
        <taxon>Magnoliopsida</taxon>
        <taxon>eudicotyledons</taxon>
        <taxon>Gunneridae</taxon>
        <taxon>Pentapetalae</taxon>
        <taxon>rosids</taxon>
        <taxon>fabids</taxon>
        <taxon>Malpighiales</taxon>
        <taxon>Linaceae</taxon>
        <taxon>Linum</taxon>
    </lineage>
</organism>
<dbReference type="AlphaFoldDB" id="A0AAV0NUI3"/>
<comment type="caution">
    <text evidence="2">The sequence shown here is derived from an EMBL/GenBank/DDBJ whole genome shotgun (WGS) entry which is preliminary data.</text>
</comment>
<gene>
    <name evidence="2" type="ORF">LITE_LOCUS35130</name>
</gene>
<keyword evidence="3" id="KW-1185">Reference proteome</keyword>
<evidence type="ECO:0000313" key="3">
    <source>
        <dbReference type="Proteomes" id="UP001154282"/>
    </source>
</evidence>
<name>A0AAV0NUI3_9ROSI</name>
<feature type="region of interest" description="Disordered" evidence="1">
    <location>
        <begin position="1"/>
        <end position="69"/>
    </location>
</feature>
<accession>A0AAV0NUI3</accession>
<evidence type="ECO:0000256" key="1">
    <source>
        <dbReference type="SAM" id="MobiDB-lite"/>
    </source>
</evidence>
<feature type="region of interest" description="Disordered" evidence="1">
    <location>
        <begin position="95"/>
        <end position="116"/>
    </location>
</feature>
<reference evidence="2" key="1">
    <citation type="submission" date="2022-08" db="EMBL/GenBank/DDBJ databases">
        <authorList>
            <person name="Gutierrez-Valencia J."/>
        </authorList>
    </citation>
    <scope>NUCLEOTIDE SEQUENCE</scope>
</reference>
<evidence type="ECO:0000313" key="2">
    <source>
        <dbReference type="EMBL" id="CAI0461888.1"/>
    </source>
</evidence>
<protein>
    <submittedName>
        <fullName evidence="2">Uncharacterized protein</fullName>
    </submittedName>
</protein>
<feature type="compositionally biased region" description="Low complexity" evidence="1">
    <location>
        <begin position="22"/>
        <end position="38"/>
    </location>
</feature>